<dbReference type="EMBL" id="LCBC01000016">
    <property type="protein sequence ID" value="KKS03750.1"/>
    <property type="molecule type" value="Genomic_DNA"/>
</dbReference>
<organism evidence="2 3">
    <name type="scientific">Candidatus Curtissbacteria bacterium GW2011_GWA2_41_24</name>
    <dbReference type="NCBI Taxonomy" id="1618411"/>
    <lineage>
        <taxon>Bacteria</taxon>
        <taxon>Candidatus Curtissiibacteriota</taxon>
    </lineage>
</organism>
<evidence type="ECO:0000313" key="3">
    <source>
        <dbReference type="Proteomes" id="UP000034493"/>
    </source>
</evidence>
<gene>
    <name evidence="2" type="ORF">UU56_C0016G0014</name>
</gene>
<protein>
    <submittedName>
        <fullName evidence="2">Uncharacterized protein</fullName>
    </submittedName>
</protein>
<name>A0A0G0VS88_9BACT</name>
<keyword evidence="1" id="KW-1133">Transmembrane helix</keyword>
<comment type="caution">
    <text evidence="2">The sequence shown here is derived from an EMBL/GenBank/DDBJ whole genome shotgun (WGS) entry which is preliminary data.</text>
</comment>
<proteinExistence type="predicted"/>
<reference evidence="2 3" key="1">
    <citation type="journal article" date="2015" name="Nature">
        <title>rRNA introns, odd ribosomes, and small enigmatic genomes across a large radiation of phyla.</title>
        <authorList>
            <person name="Brown C.T."/>
            <person name="Hug L.A."/>
            <person name="Thomas B.C."/>
            <person name="Sharon I."/>
            <person name="Castelle C.J."/>
            <person name="Singh A."/>
            <person name="Wilkins M.J."/>
            <person name="Williams K.H."/>
            <person name="Banfield J.F."/>
        </authorList>
    </citation>
    <scope>NUCLEOTIDE SEQUENCE [LARGE SCALE GENOMIC DNA]</scope>
</reference>
<feature type="transmembrane region" description="Helical" evidence="1">
    <location>
        <begin position="172"/>
        <end position="191"/>
    </location>
</feature>
<evidence type="ECO:0000256" key="1">
    <source>
        <dbReference type="SAM" id="Phobius"/>
    </source>
</evidence>
<keyword evidence="1" id="KW-0812">Transmembrane</keyword>
<sequence>MRIIFKLLIIILFIITGLVNRTTPLKAFDQADCAQYSHMVPDSESVPLFQQPLADFTPPVSPTDPLFTDPGNYKFKIDGEWANWITMEVLPSGETWRALLPGFSEEGRHYFAWWFVPNTLPPTPAFKCGEYSYNVVESTSFGTSGKNPCTGAGCETALGNIPTSVGGFAQRVLNIAIGLAGGIALILMVIGSIRVLTSSGDQQKLAGGRDMIVAAIAGLLFLIFSFLILRFIGVTLFGAIPSF</sequence>
<keyword evidence="1" id="KW-0472">Membrane</keyword>
<dbReference type="Proteomes" id="UP000034493">
    <property type="component" value="Unassembled WGS sequence"/>
</dbReference>
<dbReference type="AlphaFoldDB" id="A0A0G0VS88"/>
<evidence type="ECO:0000313" key="2">
    <source>
        <dbReference type="EMBL" id="KKS03750.1"/>
    </source>
</evidence>
<feature type="transmembrane region" description="Helical" evidence="1">
    <location>
        <begin position="212"/>
        <end position="240"/>
    </location>
</feature>
<accession>A0A0G0VS88</accession>